<keyword evidence="8 14" id="KW-0675">Receptor</keyword>
<comment type="caution">
    <text evidence="14">The sequence shown here is derived from an EMBL/GenBank/DDBJ whole genome shotgun (WGS) entry which is preliminary data.</text>
</comment>
<comment type="subcellular location">
    <subcellularLocation>
        <location evidence="1">Cell membrane</location>
        <topology evidence="1">Multi-pass membrane protein</topology>
    </subcellularLocation>
</comment>
<dbReference type="InterPro" id="IPR036445">
    <property type="entry name" value="GPCR_2_extracell_dom_sf"/>
</dbReference>
<accession>A0A443SHF3</accession>
<evidence type="ECO:0000256" key="2">
    <source>
        <dbReference type="ARBA" id="ARBA00022475"/>
    </source>
</evidence>
<feature type="region of interest" description="Disordered" evidence="10">
    <location>
        <begin position="48"/>
        <end position="85"/>
    </location>
</feature>
<keyword evidence="2" id="KW-1003">Cell membrane</keyword>
<evidence type="ECO:0000256" key="6">
    <source>
        <dbReference type="ARBA" id="ARBA00023136"/>
    </source>
</evidence>
<dbReference type="GO" id="GO:0005886">
    <property type="term" value="C:plasma membrane"/>
    <property type="evidence" value="ECO:0007669"/>
    <property type="project" value="UniProtKB-SubCell"/>
</dbReference>
<feature type="transmembrane region" description="Helical" evidence="11">
    <location>
        <begin position="724"/>
        <end position="749"/>
    </location>
</feature>
<dbReference type="InterPro" id="IPR000832">
    <property type="entry name" value="GPCR_2_secretin-like"/>
</dbReference>
<evidence type="ECO:0000256" key="4">
    <source>
        <dbReference type="ARBA" id="ARBA00022989"/>
    </source>
</evidence>
<evidence type="ECO:0000256" key="10">
    <source>
        <dbReference type="SAM" id="MobiDB-lite"/>
    </source>
</evidence>
<proteinExistence type="predicted"/>
<dbReference type="Gene3D" id="2.60.120.740">
    <property type="match status" value="1"/>
</dbReference>
<dbReference type="InterPro" id="IPR057244">
    <property type="entry name" value="GAIN_B"/>
</dbReference>
<keyword evidence="9" id="KW-0807">Transducer</keyword>
<feature type="domain" description="G-protein coupled receptors family 2 profile 2" evidence="13">
    <location>
        <begin position="580"/>
        <end position="826"/>
    </location>
</feature>
<dbReference type="OrthoDB" id="1100386at2759"/>
<evidence type="ECO:0000313" key="14">
    <source>
        <dbReference type="EMBL" id="RWS26963.1"/>
    </source>
</evidence>
<dbReference type="InterPro" id="IPR043159">
    <property type="entry name" value="Lectin_gal-bd_sf"/>
</dbReference>
<evidence type="ECO:0000256" key="3">
    <source>
        <dbReference type="ARBA" id="ARBA00022692"/>
    </source>
</evidence>
<dbReference type="InterPro" id="IPR032471">
    <property type="entry name" value="AGRL2-4_GAIN_subdom_A"/>
</dbReference>
<dbReference type="InterPro" id="IPR000203">
    <property type="entry name" value="GPS"/>
</dbReference>
<keyword evidence="5" id="KW-0297">G-protein coupled receptor</keyword>
<dbReference type="Gene3D" id="2.60.220.50">
    <property type="match status" value="1"/>
</dbReference>
<evidence type="ECO:0000256" key="11">
    <source>
        <dbReference type="SAM" id="Phobius"/>
    </source>
</evidence>
<feature type="transmembrane region" description="Helical" evidence="11">
    <location>
        <begin position="617"/>
        <end position="637"/>
    </location>
</feature>
<evidence type="ECO:0000259" key="13">
    <source>
        <dbReference type="PROSITE" id="PS50261"/>
    </source>
</evidence>
<keyword evidence="4 11" id="KW-1133">Transmembrane helix</keyword>
<dbReference type="PANTHER" id="PTHR12011">
    <property type="entry name" value="ADHESION G-PROTEIN COUPLED RECEPTOR"/>
    <property type="match status" value="1"/>
</dbReference>
<feature type="transmembrane region" description="Helical" evidence="11">
    <location>
        <begin position="582"/>
        <end position="605"/>
    </location>
</feature>
<feature type="domain" description="GAIN-B" evidence="12">
    <location>
        <begin position="410"/>
        <end position="571"/>
    </location>
</feature>
<sequence length="1035" mass="117620">MKRRCRIPATIDYFGDPCPETHKYLEVQYQCLPDLPKKRPQGFSVTHKQQLQSAIVRSDNKNRIDSRTSIESDNTHNDSSLSIPATEKRFRVNAYDATNEPKNRTTTIAVATHKTESAAEENGIQVVHPQSARAMQVSQTNETRTDNVSKSRTSWTVSSSSSTQQWTYTKAISESTEVLSTQSPLITTSMTMFDATSHCAPTESRNLTWNWTEVGQPAIQTCPSGSRGVARWLCVTDANNLPVWSSEEADLSDCTSHWVLLLEDTMNKDDLSVTNLAMKLSRMTKIKTLYGGDIYRITDIVSHLVVRMEAILEEFSDYRSRNQFVKDVLDSIQESCNNLFEDFQRNSWLDLPAKQRNEVATHLINALERTSALLSETSTANSDYNRIMSNIYVGVHTRISKDTNEGIELPFISVNSAVDSNTSETTTKYNYLLSSNRVYLPSETLKKAEKDSVIRITMTVYSKLDALFVPNKDSFDSIDEDDVNATTIVNSNIVGLMLNKEGLPMLSKVRLTFKHLVTTNVTDPKCVHWNIARMKWTSNGCEVISWNRSHTTCECNHLTNFAVLMQIRDVPVSVSHETTFKIITVFGCSVSAFCLLFTFAILALCKNVKGDRIAIHMNLCLCLLVGELVFLFGITQTETIMLCRIVALVLHYIFLCAFLWMFFEGFQLYVMLIEAFESEKSRLRYYYLIAYGLPSLIVLVCVYLDPYSYGTVKHCWLRNDNYFILSFIIPVIAVLIAILAFKTITVYVLRNLISSLPSVTSNKDENKIKNIRHWFRESLILVVLIGFSFTVRVSYLWKSHIEIALLFMVFNCTQSVYILISTLVHNKKIVEKYWNLFTLLRSKTSFLDASGSESNSSAILDISRRKHFLGFSNANLSFESSPSNSQVQENPIIPANCASALTPTIRRLTTSSGQKYFVTGHQTTVDRRVPQENEYGFRHVRQSNMVPGSRSRKNCGHILNNQFVEHVYECIDDDPYIAILFTGTCQMGCNQNTFEYGIRNDFRPQDHVSIPNRRLAELRCQDLILPAIIRDCNNT</sequence>
<feature type="transmembrane region" description="Helical" evidence="11">
    <location>
        <begin position="685"/>
        <end position="704"/>
    </location>
</feature>
<protein>
    <submittedName>
        <fullName evidence="14">G-protein coupled receptor protein-like protein</fullName>
    </submittedName>
</protein>
<dbReference type="InterPro" id="IPR017981">
    <property type="entry name" value="GPCR_2-like_7TM"/>
</dbReference>
<evidence type="ECO:0000256" key="9">
    <source>
        <dbReference type="ARBA" id="ARBA00023224"/>
    </source>
</evidence>
<dbReference type="PROSITE" id="PS50221">
    <property type="entry name" value="GAIN_B"/>
    <property type="match status" value="1"/>
</dbReference>
<dbReference type="SMART" id="SM00303">
    <property type="entry name" value="GPS"/>
    <property type="match status" value="1"/>
</dbReference>
<reference evidence="14 15" key="1">
    <citation type="journal article" date="2018" name="Gigascience">
        <title>Genomes of trombidid mites reveal novel predicted allergens and laterally-transferred genes associated with secondary metabolism.</title>
        <authorList>
            <person name="Dong X."/>
            <person name="Chaisiri K."/>
            <person name="Xia D."/>
            <person name="Armstrong S.D."/>
            <person name="Fang Y."/>
            <person name="Donnelly M.J."/>
            <person name="Kadowaki T."/>
            <person name="McGarry J.W."/>
            <person name="Darby A.C."/>
            <person name="Makepeace B.L."/>
        </authorList>
    </citation>
    <scope>NUCLEOTIDE SEQUENCE [LARGE SCALE GENOMIC DNA]</scope>
    <source>
        <strain evidence="14">UoL-UT</strain>
    </source>
</reference>
<keyword evidence="6 11" id="KW-0472">Membrane</keyword>
<keyword evidence="3 11" id="KW-0812">Transmembrane</keyword>
<dbReference type="STRING" id="299467.A0A443SHF3"/>
<dbReference type="GO" id="GO:0004930">
    <property type="term" value="F:G protein-coupled receptor activity"/>
    <property type="evidence" value="ECO:0007669"/>
    <property type="project" value="UniProtKB-KW"/>
</dbReference>
<keyword evidence="15" id="KW-1185">Reference proteome</keyword>
<evidence type="ECO:0000256" key="1">
    <source>
        <dbReference type="ARBA" id="ARBA00004651"/>
    </source>
</evidence>
<feature type="transmembrane region" description="Helical" evidence="11">
    <location>
        <begin position="649"/>
        <end position="673"/>
    </location>
</feature>
<feature type="transmembrane region" description="Helical" evidence="11">
    <location>
        <begin position="803"/>
        <end position="824"/>
    </location>
</feature>
<evidence type="ECO:0000313" key="15">
    <source>
        <dbReference type="Proteomes" id="UP000288716"/>
    </source>
</evidence>
<evidence type="ECO:0000256" key="8">
    <source>
        <dbReference type="ARBA" id="ARBA00023170"/>
    </source>
</evidence>
<dbReference type="Pfam" id="PF01825">
    <property type="entry name" value="GPS"/>
    <property type="match status" value="1"/>
</dbReference>
<dbReference type="PRINTS" id="PR00249">
    <property type="entry name" value="GPCRSECRETIN"/>
</dbReference>
<dbReference type="VEuPathDB" id="VectorBase:LDEU005076"/>
<dbReference type="PANTHER" id="PTHR12011:SF347">
    <property type="entry name" value="FI21270P1-RELATED"/>
    <property type="match status" value="1"/>
</dbReference>
<dbReference type="Gene3D" id="1.20.1070.10">
    <property type="entry name" value="Rhodopsin 7-helix transmembrane proteins"/>
    <property type="match status" value="1"/>
</dbReference>
<evidence type="ECO:0000256" key="5">
    <source>
        <dbReference type="ARBA" id="ARBA00023040"/>
    </source>
</evidence>
<dbReference type="GO" id="GO:0007166">
    <property type="term" value="P:cell surface receptor signaling pathway"/>
    <property type="evidence" value="ECO:0007669"/>
    <property type="project" value="InterPro"/>
</dbReference>
<evidence type="ECO:0000256" key="7">
    <source>
        <dbReference type="ARBA" id="ARBA00023157"/>
    </source>
</evidence>
<dbReference type="Proteomes" id="UP000288716">
    <property type="component" value="Unassembled WGS sequence"/>
</dbReference>
<dbReference type="AlphaFoldDB" id="A0A443SHF3"/>
<dbReference type="Pfam" id="PF16489">
    <property type="entry name" value="GAIN"/>
    <property type="match status" value="1"/>
</dbReference>
<dbReference type="Gene3D" id="4.10.1240.10">
    <property type="entry name" value="GPCR, family 2, extracellular hormone receptor domain"/>
    <property type="match status" value="1"/>
</dbReference>
<feature type="transmembrane region" description="Helical" evidence="11">
    <location>
        <begin position="779"/>
        <end position="797"/>
    </location>
</feature>
<evidence type="ECO:0000259" key="12">
    <source>
        <dbReference type="PROSITE" id="PS50221"/>
    </source>
</evidence>
<name>A0A443SHF3_9ACAR</name>
<dbReference type="Pfam" id="PF00002">
    <property type="entry name" value="7tm_2"/>
    <property type="match status" value="1"/>
</dbReference>
<dbReference type="Gene3D" id="1.25.40.610">
    <property type="match status" value="1"/>
</dbReference>
<keyword evidence="7" id="KW-1015">Disulfide bond</keyword>
<dbReference type="EMBL" id="NCKV01002352">
    <property type="protein sequence ID" value="RWS26963.1"/>
    <property type="molecule type" value="Genomic_DNA"/>
</dbReference>
<feature type="compositionally biased region" description="Basic and acidic residues" evidence="10">
    <location>
        <begin position="58"/>
        <end position="76"/>
    </location>
</feature>
<organism evidence="14 15">
    <name type="scientific">Leptotrombidium deliense</name>
    <dbReference type="NCBI Taxonomy" id="299467"/>
    <lineage>
        <taxon>Eukaryota</taxon>
        <taxon>Metazoa</taxon>
        <taxon>Ecdysozoa</taxon>
        <taxon>Arthropoda</taxon>
        <taxon>Chelicerata</taxon>
        <taxon>Arachnida</taxon>
        <taxon>Acari</taxon>
        <taxon>Acariformes</taxon>
        <taxon>Trombidiformes</taxon>
        <taxon>Prostigmata</taxon>
        <taxon>Anystina</taxon>
        <taxon>Parasitengona</taxon>
        <taxon>Trombiculoidea</taxon>
        <taxon>Trombiculidae</taxon>
        <taxon>Leptotrombidium</taxon>
    </lineage>
</organism>
<gene>
    <name evidence="14" type="ORF">B4U80_02760</name>
</gene>
<dbReference type="InterPro" id="IPR046338">
    <property type="entry name" value="GAIN_dom_sf"/>
</dbReference>
<dbReference type="PROSITE" id="PS50261">
    <property type="entry name" value="G_PROTEIN_RECEP_F2_4"/>
    <property type="match status" value="1"/>
</dbReference>